<dbReference type="PROSITE" id="PS50005">
    <property type="entry name" value="TPR"/>
    <property type="match status" value="1"/>
</dbReference>
<keyword evidence="4" id="KW-0378">Hydrolase</keyword>
<dbReference type="NCBIfam" id="NF040521">
    <property type="entry name" value="C45_proenzyme"/>
    <property type="match status" value="1"/>
</dbReference>
<dbReference type="SUPFAM" id="SSF48452">
    <property type="entry name" value="TPR-like"/>
    <property type="match status" value="1"/>
</dbReference>
<accession>A0ABR8V7Y9</accession>
<evidence type="ECO:0000313" key="5">
    <source>
        <dbReference type="Proteomes" id="UP000616346"/>
    </source>
</evidence>
<comment type="caution">
    <text evidence="4">The sequence shown here is derived from an EMBL/GenBank/DDBJ whole genome shotgun (WGS) entry which is preliminary data.</text>
</comment>
<evidence type="ECO:0000259" key="3">
    <source>
        <dbReference type="Pfam" id="PF03417"/>
    </source>
</evidence>
<dbReference type="InterPro" id="IPR019734">
    <property type="entry name" value="TPR_rpt"/>
</dbReference>
<dbReference type="InterPro" id="IPR047803">
    <property type="entry name" value="DCD1A/B-like"/>
</dbReference>
<feature type="repeat" description="TPR" evidence="1">
    <location>
        <begin position="514"/>
        <end position="547"/>
    </location>
</feature>
<dbReference type="PANTHER" id="PTHR35190:SF2">
    <property type="entry name" value="PROTEIN DCD1B"/>
    <property type="match status" value="1"/>
</dbReference>
<dbReference type="EMBL" id="JACSPQ010000001">
    <property type="protein sequence ID" value="MBD8000895.1"/>
    <property type="molecule type" value="Genomic_DNA"/>
</dbReference>
<dbReference type="Gene3D" id="1.25.40.10">
    <property type="entry name" value="Tetratricopeptide repeat domain"/>
    <property type="match status" value="1"/>
</dbReference>
<evidence type="ECO:0000256" key="1">
    <source>
        <dbReference type="PROSITE-ProRule" id="PRU00339"/>
    </source>
</evidence>
<dbReference type="GO" id="GO:0016787">
    <property type="term" value="F:hydrolase activity"/>
    <property type="evidence" value="ECO:0007669"/>
    <property type="project" value="UniProtKB-KW"/>
</dbReference>
<dbReference type="Gene3D" id="3.60.60.10">
    <property type="entry name" value="Penicillin V Acylase, Chain A"/>
    <property type="match status" value="1"/>
</dbReference>
<keyword evidence="5" id="KW-1185">Reference proteome</keyword>
<dbReference type="Proteomes" id="UP000616346">
    <property type="component" value="Unassembled WGS sequence"/>
</dbReference>
<feature type="domain" description="Peptidase C45 hydrolase" evidence="3">
    <location>
        <begin position="203"/>
        <end position="430"/>
    </location>
</feature>
<proteinExistence type="predicted"/>
<evidence type="ECO:0000256" key="2">
    <source>
        <dbReference type="SAM" id="Phobius"/>
    </source>
</evidence>
<sequence length="564" mass="65478">MNKIGVYSKVLKRIVFTIMVILLLTVLIPVTVGIYYFNKADFKCPNDSIYPEKYHVKSVGDSIKYIEHNLLHRNKYGLWEVYISGSPLERGTKYGVLTKDLLQYQENVFVEQIKEFIPSDFYFNFLHKLIAIFNWDMASYIPEEYRKEIYAISQSCSHKFDSFGTPYERQLNYHAAHDIGHTMQEYMLVGCSSFAAWNENTSDSTLLIGRNFDFYVNDKFARNKIILFMEPEKGYKFVSVSWPGMMGVVSGMNEKGLTITINAAKGAIPVTSAMPISLLVREILQNAKTIQEAYQIAQVHKTFVSESILIGSAIDRSAAIIEKTPSKTSLYKETDNEIICTNHFQSNDFMNDSYNIENINNSDSKYRYDRLSELIKESIPLSPDKVATILRDRRGLNNKDIGLTNQKSINQSISHHSVIFKPEELKIWVSTEPWQSGTFLCYNLKEIFDNPNKLVERNDKQLTIPADTLFLENDYQNILDYRKQFKKIRESINSGLAIPIQEIHSFIELNPNYYEVYNIIGDYYNEMNDIRKAVEYWKKSLDCEIPSVYESNKIRNKIKEYDKE</sequence>
<gene>
    <name evidence="4" type="ORF">H9626_01450</name>
</gene>
<evidence type="ECO:0000313" key="4">
    <source>
        <dbReference type="EMBL" id="MBD8000895.1"/>
    </source>
</evidence>
<organism evidence="4 5">
    <name type="scientific">Phocaeicola faecium</name>
    <dbReference type="NCBI Taxonomy" id="2762213"/>
    <lineage>
        <taxon>Bacteria</taxon>
        <taxon>Pseudomonadati</taxon>
        <taxon>Bacteroidota</taxon>
        <taxon>Bacteroidia</taxon>
        <taxon>Bacteroidales</taxon>
        <taxon>Bacteroidaceae</taxon>
        <taxon>Phocaeicola</taxon>
    </lineage>
</organism>
<name>A0ABR8V7Y9_9BACT</name>
<keyword evidence="1" id="KW-0802">TPR repeat</keyword>
<dbReference type="InterPro" id="IPR047794">
    <property type="entry name" value="C45_proenzyme-like"/>
</dbReference>
<keyword evidence="2" id="KW-0472">Membrane</keyword>
<dbReference type="RefSeq" id="WP_191709317.1">
    <property type="nucleotide sequence ID" value="NZ_JACSPQ010000001.1"/>
</dbReference>
<dbReference type="SUPFAM" id="SSF56235">
    <property type="entry name" value="N-terminal nucleophile aminohydrolases (Ntn hydrolases)"/>
    <property type="match status" value="1"/>
</dbReference>
<dbReference type="PANTHER" id="PTHR35190">
    <property type="entry name" value="PROTEIN DCD1B"/>
    <property type="match status" value="1"/>
</dbReference>
<dbReference type="InterPro" id="IPR011990">
    <property type="entry name" value="TPR-like_helical_dom_sf"/>
</dbReference>
<feature type="transmembrane region" description="Helical" evidence="2">
    <location>
        <begin position="14"/>
        <end position="37"/>
    </location>
</feature>
<dbReference type="InterPro" id="IPR029055">
    <property type="entry name" value="Ntn_hydrolases_N"/>
</dbReference>
<keyword evidence="2" id="KW-0812">Transmembrane</keyword>
<dbReference type="Pfam" id="PF03417">
    <property type="entry name" value="AAT"/>
    <property type="match status" value="1"/>
</dbReference>
<keyword evidence="2" id="KW-1133">Transmembrane helix</keyword>
<protein>
    <submittedName>
        <fullName evidence="4">Choloylglycine hydrolase</fullName>
    </submittedName>
</protein>
<dbReference type="InterPro" id="IPR005079">
    <property type="entry name" value="Peptidase_C45_hydrolase"/>
</dbReference>
<reference evidence="4 5" key="1">
    <citation type="submission" date="2020-08" db="EMBL/GenBank/DDBJ databases">
        <title>A Genomic Blueprint of the Chicken Gut Microbiome.</title>
        <authorList>
            <person name="Gilroy R."/>
            <person name="Ravi A."/>
            <person name="Getino M."/>
            <person name="Pursley I."/>
            <person name="Horton D.L."/>
            <person name="Alikhan N.-F."/>
            <person name="Baker D."/>
            <person name="Gharbi K."/>
            <person name="Hall N."/>
            <person name="Watson M."/>
            <person name="Adriaenssens E.M."/>
            <person name="Foster-Nyarko E."/>
            <person name="Jarju S."/>
            <person name="Secka A."/>
            <person name="Antonio M."/>
            <person name="Oren A."/>
            <person name="Chaudhuri R."/>
            <person name="La Ragione R.M."/>
            <person name="Hildebrand F."/>
            <person name="Pallen M.J."/>
        </authorList>
    </citation>
    <scope>NUCLEOTIDE SEQUENCE [LARGE SCALE GENOMIC DNA]</scope>
    <source>
        <strain evidence="4 5">Sa1YUN3</strain>
    </source>
</reference>